<organism evidence="2 3">
    <name type="scientific">Lates japonicus</name>
    <name type="common">Japanese lates</name>
    <dbReference type="NCBI Taxonomy" id="270547"/>
    <lineage>
        <taxon>Eukaryota</taxon>
        <taxon>Metazoa</taxon>
        <taxon>Chordata</taxon>
        <taxon>Craniata</taxon>
        <taxon>Vertebrata</taxon>
        <taxon>Euteleostomi</taxon>
        <taxon>Actinopterygii</taxon>
        <taxon>Neopterygii</taxon>
        <taxon>Teleostei</taxon>
        <taxon>Neoteleostei</taxon>
        <taxon>Acanthomorphata</taxon>
        <taxon>Carangaria</taxon>
        <taxon>Carangaria incertae sedis</taxon>
        <taxon>Centropomidae</taxon>
        <taxon>Lates</taxon>
    </lineage>
</organism>
<protein>
    <submittedName>
        <fullName evidence="2">Fc receptor-like protein 5</fullName>
    </submittedName>
</protein>
<comment type="caution">
    <text evidence="2">The sequence shown here is derived from an EMBL/GenBank/DDBJ whole genome shotgun (WGS) entry which is preliminary data.</text>
</comment>
<accession>A0AAD3RKG9</accession>
<proteinExistence type="predicted"/>
<dbReference type="Proteomes" id="UP001279410">
    <property type="component" value="Unassembled WGS sequence"/>
</dbReference>
<name>A0AAD3RKG9_LATJO</name>
<keyword evidence="1" id="KW-0812">Transmembrane</keyword>
<sequence>MRSPRSNLLSHMTCDLRSRSRTRLDQRSLESWLLQDHGQLCGFITAQTEKNTRDHGCGNLNTVSSDLTALLQNSPSSTSYHRLLPPRFSLLLHLVVLCPYFISTVLMVSLYRHRPTGNHLPISMVMTPPTQAEQGLDDDYDDVTTEHHF</sequence>
<reference evidence="2" key="1">
    <citation type="submission" date="2022-08" db="EMBL/GenBank/DDBJ databases">
        <title>Genome sequencing of akame (Lates japonicus).</title>
        <authorList>
            <person name="Hashiguchi Y."/>
            <person name="Takahashi H."/>
        </authorList>
    </citation>
    <scope>NUCLEOTIDE SEQUENCE</scope>
    <source>
        <strain evidence="2">Kochi</strain>
    </source>
</reference>
<gene>
    <name evidence="2" type="ORF">AKAME5_002257100</name>
</gene>
<dbReference type="AlphaFoldDB" id="A0AAD3RKG9"/>
<feature type="transmembrane region" description="Helical" evidence="1">
    <location>
        <begin position="90"/>
        <end position="111"/>
    </location>
</feature>
<keyword evidence="1" id="KW-1133">Transmembrane helix</keyword>
<evidence type="ECO:0000313" key="3">
    <source>
        <dbReference type="Proteomes" id="UP001279410"/>
    </source>
</evidence>
<evidence type="ECO:0000256" key="1">
    <source>
        <dbReference type="SAM" id="Phobius"/>
    </source>
</evidence>
<keyword evidence="3" id="KW-1185">Reference proteome</keyword>
<keyword evidence="1" id="KW-0472">Membrane</keyword>
<dbReference type="EMBL" id="BRZM01000549">
    <property type="protein sequence ID" value="GLD71250.1"/>
    <property type="molecule type" value="Genomic_DNA"/>
</dbReference>
<keyword evidence="2" id="KW-0675">Receptor</keyword>
<evidence type="ECO:0000313" key="2">
    <source>
        <dbReference type="EMBL" id="GLD71250.1"/>
    </source>
</evidence>